<keyword evidence="5" id="KW-0653">Protein transport</keyword>
<dbReference type="Proteomes" id="UP000885753">
    <property type="component" value="Unassembled WGS sequence"/>
</dbReference>
<dbReference type="PANTHER" id="PTHR23517:SF15">
    <property type="entry name" value="PROTON-DEPENDENT OLIGOPEPTIDE FAMILY TRANSPORT PROTEIN"/>
    <property type="match status" value="1"/>
</dbReference>
<evidence type="ECO:0000256" key="3">
    <source>
        <dbReference type="ARBA" id="ARBA00022475"/>
    </source>
</evidence>
<name>A0A7C2M1C4_9FLAO</name>
<dbReference type="SUPFAM" id="SSF103473">
    <property type="entry name" value="MFS general substrate transporter"/>
    <property type="match status" value="2"/>
</dbReference>
<evidence type="ECO:0000256" key="8">
    <source>
        <dbReference type="SAM" id="MobiDB-lite"/>
    </source>
</evidence>
<proteinExistence type="predicted"/>
<feature type="transmembrane region" description="Helical" evidence="9">
    <location>
        <begin position="20"/>
        <end position="42"/>
    </location>
</feature>
<feature type="domain" description="Major facilitator superfamily (MFS) profile" evidence="10">
    <location>
        <begin position="1"/>
        <end position="336"/>
    </location>
</feature>
<evidence type="ECO:0000313" key="11">
    <source>
        <dbReference type="EMBL" id="HER39883.1"/>
    </source>
</evidence>
<protein>
    <submittedName>
        <fullName evidence="11">MFS transporter</fullName>
    </submittedName>
</protein>
<dbReference type="InterPro" id="IPR036259">
    <property type="entry name" value="MFS_trans_sf"/>
</dbReference>
<feature type="transmembrane region" description="Helical" evidence="9">
    <location>
        <begin position="246"/>
        <end position="268"/>
    </location>
</feature>
<dbReference type="NCBIfam" id="TIGR00924">
    <property type="entry name" value="yjdL_sub1_fam"/>
    <property type="match status" value="1"/>
</dbReference>
<evidence type="ECO:0000256" key="5">
    <source>
        <dbReference type="ARBA" id="ARBA00022856"/>
    </source>
</evidence>
<accession>A0A7C2M1C4</accession>
<comment type="caution">
    <text evidence="11">The sequence shown here is derived from an EMBL/GenBank/DDBJ whole genome shotgun (WGS) entry which is preliminary data.</text>
</comment>
<keyword evidence="6 9" id="KW-1133">Transmembrane helix</keyword>
<dbReference type="InterPro" id="IPR000109">
    <property type="entry name" value="POT_fam"/>
</dbReference>
<feature type="transmembrane region" description="Helical" evidence="9">
    <location>
        <begin position="77"/>
        <end position="94"/>
    </location>
</feature>
<dbReference type="GO" id="GO:0005886">
    <property type="term" value="C:plasma membrane"/>
    <property type="evidence" value="ECO:0007669"/>
    <property type="project" value="UniProtKB-SubCell"/>
</dbReference>
<feature type="transmembrane region" description="Helical" evidence="9">
    <location>
        <begin position="313"/>
        <end position="332"/>
    </location>
</feature>
<evidence type="ECO:0000256" key="7">
    <source>
        <dbReference type="ARBA" id="ARBA00023136"/>
    </source>
</evidence>
<feature type="non-terminal residue" evidence="11">
    <location>
        <position position="1"/>
    </location>
</feature>
<feature type="region of interest" description="Disordered" evidence="8">
    <location>
        <begin position="343"/>
        <end position="372"/>
    </location>
</feature>
<evidence type="ECO:0000256" key="1">
    <source>
        <dbReference type="ARBA" id="ARBA00004651"/>
    </source>
</evidence>
<dbReference type="GO" id="GO:0015833">
    <property type="term" value="P:peptide transport"/>
    <property type="evidence" value="ECO:0007669"/>
    <property type="project" value="UniProtKB-KW"/>
</dbReference>
<dbReference type="PANTHER" id="PTHR23517">
    <property type="entry name" value="RESISTANCE PROTEIN MDTM, PUTATIVE-RELATED-RELATED"/>
    <property type="match status" value="1"/>
</dbReference>
<keyword evidence="5" id="KW-0571">Peptide transport</keyword>
<evidence type="ECO:0000259" key="10">
    <source>
        <dbReference type="PROSITE" id="PS50850"/>
    </source>
</evidence>
<dbReference type="EMBL" id="DSEE01000115">
    <property type="protein sequence ID" value="HER39883.1"/>
    <property type="molecule type" value="Genomic_DNA"/>
</dbReference>
<feature type="transmembrane region" description="Helical" evidence="9">
    <location>
        <begin position="181"/>
        <end position="202"/>
    </location>
</feature>
<dbReference type="InterPro" id="IPR050171">
    <property type="entry name" value="MFS_Transporters"/>
</dbReference>
<feature type="transmembrane region" description="Helical" evidence="9">
    <location>
        <begin position="130"/>
        <end position="147"/>
    </location>
</feature>
<dbReference type="AlphaFoldDB" id="A0A7C2M1C4"/>
<keyword evidence="4 9" id="KW-0812">Transmembrane</keyword>
<evidence type="ECO:0000256" key="9">
    <source>
        <dbReference type="SAM" id="Phobius"/>
    </source>
</evidence>
<evidence type="ECO:0000256" key="4">
    <source>
        <dbReference type="ARBA" id="ARBA00022692"/>
    </source>
</evidence>
<feature type="transmembrane region" description="Helical" evidence="9">
    <location>
        <begin position="214"/>
        <end position="234"/>
    </location>
</feature>
<keyword evidence="7 9" id="KW-0472">Membrane</keyword>
<sequence length="372" mass="41310">GINLGAFLSSLIVGYVGENIGWHWGFGLAGIAMALGLLVYLWGQKYLRNVGNLLSKAERDEGASFGGMFRDLFKSPLQLTITGVLMAFSIYWVIMEDLAYGFLFIFLTLVTAMMLMVYKDLTSQVMKDRYVVMLLSFILVIVFWGAFEQAGGLMNIYALEKTDRSLPFTLPLIGNEVPASWFQSLNALFIIIFGVIVANFWAKRKLKSKEASSIFKMAIGVIIMGLGFVFMVFASMQFQSNGSSAMYWLVLAYLFHTIGELSSSPVALSFITKLAPVKYASLMMGVYFAATGLGNKVAGIVGELSSEAGDQSIFMGITIFTVAFATLVLLMLKPLKRLTHGVEDEERELPQQENFELGDEDIVDKEEYKHKK</sequence>
<dbReference type="Gene3D" id="1.20.1250.20">
    <property type="entry name" value="MFS general substrate transporter like domains"/>
    <property type="match status" value="1"/>
</dbReference>
<dbReference type="GO" id="GO:1904680">
    <property type="term" value="F:peptide transmembrane transporter activity"/>
    <property type="evidence" value="ECO:0007669"/>
    <property type="project" value="InterPro"/>
</dbReference>
<keyword evidence="2" id="KW-0813">Transport</keyword>
<dbReference type="PROSITE" id="PS50850">
    <property type="entry name" value="MFS"/>
    <property type="match status" value="1"/>
</dbReference>
<reference evidence="11" key="1">
    <citation type="journal article" date="2020" name="mSystems">
        <title>Genome- and Community-Level Interaction Insights into Carbon Utilization and Element Cycling Functions of Hydrothermarchaeota in Hydrothermal Sediment.</title>
        <authorList>
            <person name="Zhou Z."/>
            <person name="Liu Y."/>
            <person name="Xu W."/>
            <person name="Pan J."/>
            <person name="Luo Z.H."/>
            <person name="Li M."/>
        </authorList>
    </citation>
    <scope>NUCLEOTIDE SEQUENCE [LARGE SCALE GENOMIC DNA]</scope>
    <source>
        <strain evidence="11">SpSt-1235</strain>
    </source>
</reference>
<dbReference type="InterPro" id="IPR005279">
    <property type="entry name" value="Dipep/tripep_permease"/>
</dbReference>
<evidence type="ECO:0000256" key="2">
    <source>
        <dbReference type="ARBA" id="ARBA00022448"/>
    </source>
</evidence>
<gene>
    <name evidence="11" type="ORF">ENO10_01545</name>
</gene>
<feature type="transmembrane region" description="Helical" evidence="9">
    <location>
        <begin position="100"/>
        <end position="118"/>
    </location>
</feature>
<feature type="transmembrane region" description="Helical" evidence="9">
    <location>
        <begin position="280"/>
        <end position="301"/>
    </location>
</feature>
<organism evidence="11">
    <name type="scientific">Salinimicrobium catena</name>
    <dbReference type="NCBI Taxonomy" id="390640"/>
    <lineage>
        <taxon>Bacteria</taxon>
        <taxon>Pseudomonadati</taxon>
        <taxon>Bacteroidota</taxon>
        <taxon>Flavobacteriia</taxon>
        <taxon>Flavobacteriales</taxon>
        <taxon>Flavobacteriaceae</taxon>
        <taxon>Salinimicrobium</taxon>
    </lineage>
</organism>
<dbReference type="InterPro" id="IPR020846">
    <property type="entry name" value="MFS_dom"/>
</dbReference>
<evidence type="ECO:0000256" key="6">
    <source>
        <dbReference type="ARBA" id="ARBA00022989"/>
    </source>
</evidence>
<keyword evidence="3" id="KW-1003">Cell membrane</keyword>
<comment type="subcellular location">
    <subcellularLocation>
        <location evidence="1">Cell membrane</location>
        <topology evidence="1">Multi-pass membrane protein</topology>
    </subcellularLocation>
</comment>
<dbReference type="Pfam" id="PF00854">
    <property type="entry name" value="PTR2"/>
    <property type="match status" value="1"/>
</dbReference>